<name>A0A3M0IQQ0_HIRRU</name>
<gene>
    <name evidence="3" type="ORF">DUI87_32993</name>
</gene>
<proteinExistence type="predicted"/>
<evidence type="ECO:0000313" key="3">
    <source>
        <dbReference type="EMBL" id="RMB90728.1"/>
    </source>
</evidence>
<reference evidence="3 4" key="1">
    <citation type="submission" date="2018-07" db="EMBL/GenBank/DDBJ databases">
        <title>A high quality draft genome assembly of the barn swallow (H. rustica rustica).</title>
        <authorList>
            <person name="Formenti G."/>
            <person name="Chiara M."/>
            <person name="Poveda L."/>
            <person name="Francoijs K.-J."/>
            <person name="Bonisoli-Alquati A."/>
            <person name="Canova L."/>
            <person name="Gianfranceschi L."/>
            <person name="Horner D.S."/>
            <person name="Saino N."/>
        </authorList>
    </citation>
    <scope>NUCLEOTIDE SEQUENCE [LARGE SCALE GENOMIC DNA]</scope>
    <source>
        <strain evidence="3">Chelidonia</strain>
        <tissue evidence="3">Blood</tissue>
    </source>
</reference>
<protein>
    <submittedName>
        <fullName evidence="3">Uncharacterized protein</fullName>
    </submittedName>
</protein>
<feature type="signal peptide" evidence="2">
    <location>
        <begin position="1"/>
        <end position="19"/>
    </location>
</feature>
<evidence type="ECO:0000256" key="1">
    <source>
        <dbReference type="SAM" id="MobiDB-lite"/>
    </source>
</evidence>
<feature type="chain" id="PRO_5017988134" evidence="2">
    <location>
        <begin position="20"/>
        <end position="113"/>
    </location>
</feature>
<comment type="caution">
    <text evidence="3">The sequence shown here is derived from an EMBL/GenBank/DDBJ whole genome shotgun (WGS) entry which is preliminary data.</text>
</comment>
<evidence type="ECO:0000256" key="2">
    <source>
        <dbReference type="SAM" id="SignalP"/>
    </source>
</evidence>
<sequence>MNFYIAVLLVLHSLPGNYYYSTEDYYYDNITATPATYMYELDSYETSTAGEVDWGKWFAEENATTKISGLPDTNAPGVSRDAENSQDSWESLGSSLQSQLTLIILLSFLGLLL</sequence>
<dbReference type="Proteomes" id="UP000269221">
    <property type="component" value="Unassembled WGS sequence"/>
</dbReference>
<dbReference type="EMBL" id="QRBI01000246">
    <property type="protein sequence ID" value="RMB90728.1"/>
    <property type="molecule type" value="Genomic_DNA"/>
</dbReference>
<keyword evidence="4" id="KW-1185">Reference proteome</keyword>
<feature type="region of interest" description="Disordered" evidence="1">
    <location>
        <begin position="67"/>
        <end position="86"/>
    </location>
</feature>
<dbReference type="AlphaFoldDB" id="A0A3M0IQQ0"/>
<keyword evidence="2" id="KW-0732">Signal</keyword>
<evidence type="ECO:0000313" key="4">
    <source>
        <dbReference type="Proteomes" id="UP000269221"/>
    </source>
</evidence>
<accession>A0A3M0IQQ0</accession>
<organism evidence="3 4">
    <name type="scientific">Hirundo rustica rustica</name>
    <dbReference type="NCBI Taxonomy" id="333673"/>
    <lineage>
        <taxon>Eukaryota</taxon>
        <taxon>Metazoa</taxon>
        <taxon>Chordata</taxon>
        <taxon>Craniata</taxon>
        <taxon>Vertebrata</taxon>
        <taxon>Euteleostomi</taxon>
        <taxon>Archelosauria</taxon>
        <taxon>Archosauria</taxon>
        <taxon>Dinosauria</taxon>
        <taxon>Saurischia</taxon>
        <taxon>Theropoda</taxon>
        <taxon>Coelurosauria</taxon>
        <taxon>Aves</taxon>
        <taxon>Neognathae</taxon>
        <taxon>Neoaves</taxon>
        <taxon>Telluraves</taxon>
        <taxon>Australaves</taxon>
        <taxon>Passeriformes</taxon>
        <taxon>Sylvioidea</taxon>
        <taxon>Hirundinidae</taxon>
        <taxon>Hirundo</taxon>
    </lineage>
</organism>
<dbReference type="OrthoDB" id="9218380at2759"/>